<feature type="region of interest" description="Disordered" evidence="1">
    <location>
        <begin position="104"/>
        <end position="129"/>
    </location>
</feature>
<reference evidence="2 3" key="1">
    <citation type="submission" date="2024-01" db="EMBL/GenBank/DDBJ databases">
        <title>A draft genome for the cacao thread blight pathogen Marasmiellus scandens.</title>
        <authorList>
            <person name="Baruah I.K."/>
            <person name="Leung J."/>
            <person name="Bukari Y."/>
            <person name="Amoako-Attah I."/>
            <person name="Meinhardt L.W."/>
            <person name="Bailey B.A."/>
            <person name="Cohen S.P."/>
        </authorList>
    </citation>
    <scope>NUCLEOTIDE SEQUENCE [LARGE SCALE GENOMIC DNA]</scope>
    <source>
        <strain evidence="2 3">GH-19</strain>
    </source>
</reference>
<comment type="caution">
    <text evidence="2">The sequence shown here is derived from an EMBL/GenBank/DDBJ whole genome shotgun (WGS) entry which is preliminary data.</text>
</comment>
<dbReference type="Proteomes" id="UP001498398">
    <property type="component" value="Unassembled WGS sequence"/>
</dbReference>
<protein>
    <submittedName>
        <fullName evidence="2">Uncharacterized protein</fullName>
    </submittedName>
</protein>
<organism evidence="2 3">
    <name type="scientific">Marasmiellus scandens</name>
    <dbReference type="NCBI Taxonomy" id="2682957"/>
    <lineage>
        <taxon>Eukaryota</taxon>
        <taxon>Fungi</taxon>
        <taxon>Dikarya</taxon>
        <taxon>Basidiomycota</taxon>
        <taxon>Agaricomycotina</taxon>
        <taxon>Agaricomycetes</taxon>
        <taxon>Agaricomycetidae</taxon>
        <taxon>Agaricales</taxon>
        <taxon>Marasmiineae</taxon>
        <taxon>Omphalotaceae</taxon>
        <taxon>Marasmiellus</taxon>
    </lineage>
</organism>
<evidence type="ECO:0000256" key="1">
    <source>
        <dbReference type="SAM" id="MobiDB-lite"/>
    </source>
</evidence>
<gene>
    <name evidence="2" type="ORF">VKT23_019837</name>
</gene>
<keyword evidence="3" id="KW-1185">Reference proteome</keyword>
<name>A0ABR1IKF4_9AGAR</name>
<dbReference type="EMBL" id="JBANRG010000111">
    <property type="protein sequence ID" value="KAK7435145.1"/>
    <property type="molecule type" value="Genomic_DNA"/>
</dbReference>
<sequence>MASVEAPIQQPATISTVLKLPRIIIREFDIPERFHKLVQVVDIALPNGEVDMGFAVGSNFQGLLPFRSGECLKSIRKKLFEEKEPEWMLDNYRWKWVSQDRTRTLDSDSDDSANYNPPSPPPSFGIHQK</sequence>
<evidence type="ECO:0000313" key="2">
    <source>
        <dbReference type="EMBL" id="KAK7435145.1"/>
    </source>
</evidence>
<accession>A0ABR1IKF4</accession>
<proteinExistence type="predicted"/>
<evidence type="ECO:0000313" key="3">
    <source>
        <dbReference type="Proteomes" id="UP001498398"/>
    </source>
</evidence>